<dbReference type="InterPro" id="IPR043128">
    <property type="entry name" value="Rev_trsase/Diguanyl_cyclase"/>
</dbReference>
<keyword evidence="1" id="KW-1133">Transmembrane helix</keyword>
<dbReference type="PANTHER" id="PTHR33121:SF70">
    <property type="entry name" value="SIGNALING PROTEIN YKOW"/>
    <property type="match status" value="1"/>
</dbReference>
<dbReference type="SMART" id="SM00052">
    <property type="entry name" value="EAL"/>
    <property type="match status" value="1"/>
</dbReference>
<name>A0ABT7QRL8_9BACT</name>
<keyword evidence="1" id="KW-0812">Transmembrane</keyword>
<proteinExistence type="predicted"/>
<evidence type="ECO:0000313" key="3">
    <source>
        <dbReference type="EMBL" id="MDM5263742.1"/>
    </source>
</evidence>
<accession>A0ABT7QRL8</accession>
<dbReference type="Gene3D" id="3.30.70.270">
    <property type="match status" value="1"/>
</dbReference>
<sequence length="475" mass="54794">MLYSQKEERERRFTLALRAGVPILILVFLVFYTTLDHTSTLTIGLKDGMLLAAITFIAIYYIYFLMNLSVQETFLDATTQGFNKKTFVKKLQEYKPKSLACLSVENLPLLSENYSSDQIDNLLYTISKKLNLIFKQNGLEKVLIGRGRGSEFLIALNDDYTHIEKILETLIKENGHINDIDVELKFAIITNPNGDFKKAILQLRDILASQAEDNNQEKDTSKIKDAQELSDIEKEVIATIQKKKLLLSFRPLMNTSNHKIDTYEISVKLKSDTHKDILPRIFLPIINRLGLGREYDFTLITHVIDLLPLVNESISFTFNLSPFSLRDSSFQAKLFAYLEEKQVDPSRIIIQLYERKTHHDLSGYLRTLKSFRSHGIRICIDNFGSSNASMEYMKHFKFDMIQFDRSYVTNLEDETTYAMLHSLINMAKELNVQTVAKWVDNEIQENKLKALGIDYIQGFGVSKSINEETLINRYN</sequence>
<dbReference type="Pfam" id="PF00563">
    <property type="entry name" value="EAL"/>
    <property type="match status" value="1"/>
</dbReference>
<dbReference type="Proteomes" id="UP001169066">
    <property type="component" value="Unassembled WGS sequence"/>
</dbReference>
<evidence type="ECO:0000313" key="4">
    <source>
        <dbReference type="Proteomes" id="UP001169066"/>
    </source>
</evidence>
<dbReference type="CDD" id="cd01948">
    <property type="entry name" value="EAL"/>
    <property type="match status" value="1"/>
</dbReference>
<dbReference type="PROSITE" id="PS50883">
    <property type="entry name" value="EAL"/>
    <property type="match status" value="1"/>
</dbReference>
<dbReference type="Gene3D" id="3.20.20.450">
    <property type="entry name" value="EAL domain"/>
    <property type="match status" value="1"/>
</dbReference>
<dbReference type="InterPro" id="IPR001633">
    <property type="entry name" value="EAL_dom"/>
</dbReference>
<keyword evidence="4" id="KW-1185">Reference proteome</keyword>
<dbReference type="EMBL" id="JAQIBC010000003">
    <property type="protein sequence ID" value="MDM5263742.1"/>
    <property type="molecule type" value="Genomic_DNA"/>
</dbReference>
<protein>
    <submittedName>
        <fullName evidence="3">EAL domain-containing protein</fullName>
    </submittedName>
</protein>
<feature type="domain" description="EAL" evidence="2">
    <location>
        <begin position="229"/>
        <end position="475"/>
    </location>
</feature>
<keyword evidence="1" id="KW-0472">Membrane</keyword>
<reference evidence="3" key="1">
    <citation type="submission" date="2023-01" db="EMBL/GenBank/DDBJ databases">
        <title>Sulfurovum sp. XTW-4 genome assembly.</title>
        <authorList>
            <person name="Wang J."/>
        </authorList>
    </citation>
    <scope>NUCLEOTIDE SEQUENCE</scope>
    <source>
        <strain evidence="3">XTW-4</strain>
    </source>
</reference>
<gene>
    <name evidence="3" type="ORF">PF327_05990</name>
</gene>
<organism evidence="3 4">
    <name type="scientific">Sulfurovum xiamenensis</name>
    <dbReference type="NCBI Taxonomy" id="3019066"/>
    <lineage>
        <taxon>Bacteria</taxon>
        <taxon>Pseudomonadati</taxon>
        <taxon>Campylobacterota</taxon>
        <taxon>Epsilonproteobacteria</taxon>
        <taxon>Campylobacterales</taxon>
        <taxon>Sulfurovaceae</taxon>
        <taxon>Sulfurovum</taxon>
    </lineage>
</organism>
<comment type="caution">
    <text evidence="3">The sequence shown here is derived from an EMBL/GenBank/DDBJ whole genome shotgun (WGS) entry which is preliminary data.</text>
</comment>
<evidence type="ECO:0000256" key="1">
    <source>
        <dbReference type="SAM" id="Phobius"/>
    </source>
</evidence>
<dbReference type="RefSeq" id="WP_289401712.1">
    <property type="nucleotide sequence ID" value="NZ_JAQIBC010000003.1"/>
</dbReference>
<dbReference type="PANTHER" id="PTHR33121">
    <property type="entry name" value="CYCLIC DI-GMP PHOSPHODIESTERASE PDEF"/>
    <property type="match status" value="1"/>
</dbReference>
<feature type="transmembrane region" description="Helical" evidence="1">
    <location>
        <begin position="15"/>
        <end position="35"/>
    </location>
</feature>
<feature type="transmembrane region" description="Helical" evidence="1">
    <location>
        <begin position="47"/>
        <end position="66"/>
    </location>
</feature>
<dbReference type="SUPFAM" id="SSF141868">
    <property type="entry name" value="EAL domain-like"/>
    <property type="match status" value="1"/>
</dbReference>
<evidence type="ECO:0000259" key="2">
    <source>
        <dbReference type="PROSITE" id="PS50883"/>
    </source>
</evidence>
<dbReference type="InterPro" id="IPR050706">
    <property type="entry name" value="Cyclic-di-GMP_PDE-like"/>
</dbReference>
<dbReference type="InterPro" id="IPR035919">
    <property type="entry name" value="EAL_sf"/>
</dbReference>